<evidence type="ECO:0000256" key="1">
    <source>
        <dbReference type="SAM" id="MobiDB-lite"/>
    </source>
</evidence>
<protein>
    <submittedName>
        <fullName evidence="2">Uncharacterized protein</fullName>
    </submittedName>
</protein>
<accession>A0A8T2PUR0</accession>
<dbReference type="Proteomes" id="UP000824540">
    <property type="component" value="Unassembled WGS sequence"/>
</dbReference>
<feature type="region of interest" description="Disordered" evidence="1">
    <location>
        <begin position="1"/>
        <end position="46"/>
    </location>
</feature>
<organism evidence="2 3">
    <name type="scientific">Albula glossodonta</name>
    <name type="common">roundjaw bonefish</name>
    <dbReference type="NCBI Taxonomy" id="121402"/>
    <lineage>
        <taxon>Eukaryota</taxon>
        <taxon>Metazoa</taxon>
        <taxon>Chordata</taxon>
        <taxon>Craniata</taxon>
        <taxon>Vertebrata</taxon>
        <taxon>Euteleostomi</taxon>
        <taxon>Actinopterygii</taxon>
        <taxon>Neopterygii</taxon>
        <taxon>Teleostei</taxon>
        <taxon>Albuliformes</taxon>
        <taxon>Albulidae</taxon>
        <taxon>Albula</taxon>
    </lineage>
</organism>
<dbReference type="OrthoDB" id="2498380at2759"/>
<evidence type="ECO:0000313" key="3">
    <source>
        <dbReference type="Proteomes" id="UP000824540"/>
    </source>
</evidence>
<comment type="caution">
    <text evidence="2">The sequence shown here is derived from an EMBL/GenBank/DDBJ whole genome shotgun (WGS) entry which is preliminary data.</text>
</comment>
<feature type="compositionally biased region" description="Basic and acidic residues" evidence="1">
    <location>
        <begin position="1"/>
        <end position="11"/>
    </location>
</feature>
<gene>
    <name evidence="2" type="ORF">JZ751_001699</name>
</gene>
<proteinExistence type="predicted"/>
<dbReference type="AlphaFoldDB" id="A0A8T2PUR0"/>
<sequence length="264" mass="28637">MPKSEAKKPRVEQSQVRESMPADVPDVLLEGDSPSKQSSSFPPTTSTIASIKPFHLLSKTNTFADAHLPAGRMPIITAPSASSKPSASASDLPVSAPTPYDLPVSAPTPYDLPVSAPTPYGLPVSAPTPCDLPVSAPTPSDLPVSAPSPSDLPVTAPTPLTFQCQLHHPLTFQCQLQHPVTFQCQLQHPVTFQCQLQHPLTFQCQLQHPVIFQCQLHHPVDSLSPLQRLWKPPWVLLHCLLKSPPSHCQKEDSLRNAPIVPLLF</sequence>
<name>A0A8T2PUR0_9TELE</name>
<feature type="compositionally biased region" description="Polar residues" evidence="1">
    <location>
        <begin position="34"/>
        <end position="46"/>
    </location>
</feature>
<dbReference type="EMBL" id="JAFBMS010000002">
    <property type="protein sequence ID" value="KAG9354986.1"/>
    <property type="molecule type" value="Genomic_DNA"/>
</dbReference>
<evidence type="ECO:0000313" key="2">
    <source>
        <dbReference type="EMBL" id="KAG9354986.1"/>
    </source>
</evidence>
<keyword evidence="3" id="KW-1185">Reference proteome</keyword>
<reference evidence="2" key="1">
    <citation type="thesis" date="2021" institute="BYU ScholarsArchive" country="Provo, UT, USA">
        <title>Applications of and Algorithms for Genome Assembly and Genomic Analyses with an Emphasis on Marine Teleosts.</title>
        <authorList>
            <person name="Pickett B.D."/>
        </authorList>
    </citation>
    <scope>NUCLEOTIDE SEQUENCE</scope>
    <source>
        <strain evidence="2">HI-2016</strain>
    </source>
</reference>